<feature type="non-terminal residue" evidence="1">
    <location>
        <position position="218"/>
    </location>
</feature>
<keyword evidence="2" id="KW-1185">Reference proteome</keyword>
<gene>
    <name evidence="1" type="ORF">FB45DRAFT_707549</name>
</gene>
<evidence type="ECO:0000313" key="1">
    <source>
        <dbReference type="EMBL" id="KAJ7637003.1"/>
    </source>
</evidence>
<evidence type="ECO:0000313" key="2">
    <source>
        <dbReference type="Proteomes" id="UP001221142"/>
    </source>
</evidence>
<comment type="caution">
    <text evidence="1">The sequence shown here is derived from an EMBL/GenBank/DDBJ whole genome shotgun (WGS) entry which is preliminary data.</text>
</comment>
<name>A0AAD7FQ68_9AGAR</name>
<dbReference type="AlphaFoldDB" id="A0AAD7FQ68"/>
<proteinExistence type="predicted"/>
<dbReference type="EMBL" id="JARKIF010000006">
    <property type="protein sequence ID" value="KAJ7637003.1"/>
    <property type="molecule type" value="Genomic_DNA"/>
</dbReference>
<accession>A0AAD7FQ68</accession>
<protein>
    <submittedName>
        <fullName evidence="1">Uncharacterized protein</fullName>
    </submittedName>
</protein>
<sequence length="218" mass="25695">QPQSPLFGILFPELRNLIFTHVLRVQHDLSHPHSRYTHYYRPGVDYARKIETNLLLTCRQIYLETHLAPISLNSHVFWKHSSHGPQGVKTPPSDYNAYLSKMTLQQRAAVQRVHFFTHMPWLERRRAQEWLPGLSGFSLTITIRHSNWSFWDQLQREPLRIHPPTEWGAWIGSMPRIQELVLEFETFDEEKEELEECVLVARKWRFPLEGGGELVHAG</sequence>
<organism evidence="1 2">
    <name type="scientific">Roridomyces roridus</name>
    <dbReference type="NCBI Taxonomy" id="1738132"/>
    <lineage>
        <taxon>Eukaryota</taxon>
        <taxon>Fungi</taxon>
        <taxon>Dikarya</taxon>
        <taxon>Basidiomycota</taxon>
        <taxon>Agaricomycotina</taxon>
        <taxon>Agaricomycetes</taxon>
        <taxon>Agaricomycetidae</taxon>
        <taxon>Agaricales</taxon>
        <taxon>Marasmiineae</taxon>
        <taxon>Mycenaceae</taxon>
        <taxon>Roridomyces</taxon>
    </lineage>
</organism>
<feature type="non-terminal residue" evidence="1">
    <location>
        <position position="1"/>
    </location>
</feature>
<reference evidence="1" key="1">
    <citation type="submission" date="2023-03" db="EMBL/GenBank/DDBJ databases">
        <title>Massive genome expansion in bonnet fungi (Mycena s.s.) driven by repeated elements and novel gene families across ecological guilds.</title>
        <authorList>
            <consortium name="Lawrence Berkeley National Laboratory"/>
            <person name="Harder C.B."/>
            <person name="Miyauchi S."/>
            <person name="Viragh M."/>
            <person name="Kuo A."/>
            <person name="Thoen E."/>
            <person name="Andreopoulos B."/>
            <person name="Lu D."/>
            <person name="Skrede I."/>
            <person name="Drula E."/>
            <person name="Henrissat B."/>
            <person name="Morin E."/>
            <person name="Kohler A."/>
            <person name="Barry K."/>
            <person name="LaButti K."/>
            <person name="Morin E."/>
            <person name="Salamov A."/>
            <person name="Lipzen A."/>
            <person name="Mereny Z."/>
            <person name="Hegedus B."/>
            <person name="Baldrian P."/>
            <person name="Stursova M."/>
            <person name="Weitz H."/>
            <person name="Taylor A."/>
            <person name="Grigoriev I.V."/>
            <person name="Nagy L.G."/>
            <person name="Martin F."/>
            <person name="Kauserud H."/>
        </authorList>
    </citation>
    <scope>NUCLEOTIDE SEQUENCE</scope>
    <source>
        <strain evidence="1">9284</strain>
    </source>
</reference>
<dbReference type="Proteomes" id="UP001221142">
    <property type="component" value="Unassembled WGS sequence"/>
</dbReference>